<dbReference type="SUPFAM" id="SSF116907">
    <property type="entry name" value="Hook domain"/>
    <property type="match status" value="1"/>
</dbReference>
<evidence type="ECO:0000313" key="8">
    <source>
        <dbReference type="Proteomes" id="UP001367676"/>
    </source>
</evidence>
<keyword evidence="3 4" id="KW-0175">Coiled coil</keyword>
<dbReference type="Pfam" id="PF19047">
    <property type="entry name" value="HOOK_N"/>
    <property type="match status" value="1"/>
</dbReference>
<name>A0AAN9TAY3_9HEMI</name>
<feature type="coiled-coil region" evidence="4">
    <location>
        <begin position="436"/>
        <end position="634"/>
    </location>
</feature>
<dbReference type="InterPro" id="IPR036872">
    <property type="entry name" value="CH_dom_sf"/>
</dbReference>
<evidence type="ECO:0000256" key="4">
    <source>
        <dbReference type="SAM" id="Coils"/>
    </source>
</evidence>
<evidence type="ECO:0000256" key="3">
    <source>
        <dbReference type="ARBA" id="ARBA00023054"/>
    </source>
</evidence>
<dbReference type="GO" id="GO:0030705">
    <property type="term" value="P:cytoskeleton-dependent intracellular transport"/>
    <property type="evidence" value="ECO:0007669"/>
    <property type="project" value="InterPro"/>
</dbReference>
<comment type="caution">
    <text evidence="7">The sequence shown here is derived from an EMBL/GenBank/DDBJ whole genome shotgun (WGS) entry which is preliminary data.</text>
</comment>
<dbReference type="AlphaFoldDB" id="A0AAN9TAY3"/>
<accession>A0AAN9TAY3</accession>
<evidence type="ECO:0000256" key="1">
    <source>
        <dbReference type="ARBA" id="ARBA00004496"/>
    </source>
</evidence>
<feature type="compositionally biased region" description="Basic and acidic residues" evidence="5">
    <location>
        <begin position="1019"/>
        <end position="1031"/>
    </location>
</feature>
<comment type="subcellular location">
    <subcellularLocation>
        <location evidence="1">Cytoplasm</location>
    </subcellularLocation>
</comment>
<dbReference type="GO" id="GO:0051959">
    <property type="term" value="F:dynein light intermediate chain binding"/>
    <property type="evidence" value="ECO:0007669"/>
    <property type="project" value="TreeGrafter"/>
</dbReference>
<sequence length="1161" mass="133378">MATSAEIDEFMQGPLVIWLKSCLDNPEKLQSFEDLSDGTLIHQVFLLIDPEPVHLGVVPCLRNSSVRVRNMSCIVKNIKVLYEEELCQLIVALPDCTRLGQKPDSKEGLEDMRLLLLLLLGCAVQCPNKHTFIEKIKALPVECQHTLVHCIQQVTETQEIVLSPGNSENAELLTPNLLLKHIKRLLKERDYYFQLWLSSFEEKRSSITAHMSNVTHPADSQCQHLAGELADWKTKLRKMRQELEEKSEALVEAKEELERSNVIITKYKAEIQELKQEARVGKAYRDEVDALRDKAERCDRLESEVIKYREKLGDMDYYKSRIEELRQDNRVLEETKEMVEEQLIKIKKRADYAVQLESDLIQLQRTIAEISLERDSAQEKLQDLLEENTQLKLSNKSSQHVDNNNSNNDDSFIQNNIGSSDNSLSDQLSSSAQTRILKLELENKKLLSTVETLQDTAFHRNNEKILELEKEKKKLSLMVENLEDGKRKYSQQISELETSLKETQSQLKRIQESYQMVQEQLELRCDDAEFSNKEKLRLKEKITELTNEIYNLKQTVENTNEISELKAKICNMEKEISKLKRTVEESNSNVDRLTAENESLEKQTEQLLKQLEDVNDLLIKLSDVEKDAQELQKQHKIDSVTITNLENDLVSEKLKTQQLRDSFDALGLTIDNVTDPDKVLERIASNPEVLKAVRERLAQEQSNCCFDQGPSFNNAKLQVNIITLQSQISSLTSQHTALQLANSQLAAEKDEALKELSKVLSAHQQLLEDQKVLQTLHEQLNVEYDSLSKEREMLKVNLRDTRTEKRNQHDKYLQTKAALATLEAEKENLLKDSQTLVNLRTEHSKLRYDFRSLFQASEKLQSDYRNLQEEYRRVHSEASKMKLVNAELQGELATNYEKIQLSELEMSKLNNRCDMLHHTNTCLEDDRKSLMDQVSLLFSQYHELLTHALEDKEYYHSEEKVYVDKLNDIRRQKEKLEEKIMESYKKSESCSSKKKGFGASIVRRVKKAGSELINKSRKSAHEESVDRRATDSDTSTEDGQPKQVVREMDDNLSCLSIPGTRKTLYLSGNESVDAEDTSTNISINGRDEYCKSPSSDNMRSSAPYPADTRPPLLVYNRLTAKVGGKSSVSASPTPSHQSNKDSSSQSAENVKNSVWYEYGCV</sequence>
<feature type="region of interest" description="Disordered" evidence="5">
    <location>
        <begin position="1068"/>
        <end position="1111"/>
    </location>
</feature>
<dbReference type="EMBL" id="JBBCAQ010000034">
    <property type="protein sequence ID" value="KAK7580440.1"/>
    <property type="molecule type" value="Genomic_DNA"/>
</dbReference>
<feature type="coiled-coil region" evidence="4">
    <location>
        <begin position="777"/>
        <end position="877"/>
    </location>
</feature>
<dbReference type="GO" id="GO:0005737">
    <property type="term" value="C:cytoplasm"/>
    <property type="evidence" value="ECO:0007669"/>
    <property type="project" value="UniProtKB-SubCell"/>
</dbReference>
<keyword evidence="8" id="KW-1185">Reference proteome</keyword>
<feature type="compositionally biased region" description="Low complexity" evidence="5">
    <location>
        <begin position="1135"/>
        <end position="1146"/>
    </location>
</feature>
<dbReference type="Gene3D" id="1.10.418.10">
    <property type="entry name" value="Calponin-like domain"/>
    <property type="match status" value="1"/>
</dbReference>
<organism evidence="7 8">
    <name type="scientific">Parthenolecanium corni</name>
    <dbReference type="NCBI Taxonomy" id="536013"/>
    <lineage>
        <taxon>Eukaryota</taxon>
        <taxon>Metazoa</taxon>
        <taxon>Ecdysozoa</taxon>
        <taxon>Arthropoda</taxon>
        <taxon>Hexapoda</taxon>
        <taxon>Insecta</taxon>
        <taxon>Pterygota</taxon>
        <taxon>Neoptera</taxon>
        <taxon>Paraneoptera</taxon>
        <taxon>Hemiptera</taxon>
        <taxon>Sternorrhyncha</taxon>
        <taxon>Coccoidea</taxon>
        <taxon>Coccidae</taxon>
        <taxon>Parthenolecanium</taxon>
    </lineage>
</organism>
<evidence type="ECO:0000256" key="5">
    <source>
        <dbReference type="SAM" id="MobiDB-lite"/>
    </source>
</evidence>
<feature type="region of interest" description="Disordered" evidence="5">
    <location>
        <begin position="392"/>
        <end position="418"/>
    </location>
</feature>
<feature type="region of interest" description="Disordered" evidence="5">
    <location>
        <begin position="1123"/>
        <end position="1149"/>
    </location>
</feature>
<evidence type="ECO:0000256" key="2">
    <source>
        <dbReference type="ARBA" id="ARBA00022490"/>
    </source>
</evidence>
<feature type="coiled-coil region" evidence="4">
    <location>
        <begin position="959"/>
        <end position="986"/>
    </location>
</feature>
<dbReference type="InterPro" id="IPR043936">
    <property type="entry name" value="HOOK_N"/>
</dbReference>
<dbReference type="GO" id="GO:0031122">
    <property type="term" value="P:cytoplasmic microtubule organization"/>
    <property type="evidence" value="ECO:0007669"/>
    <property type="project" value="TreeGrafter"/>
</dbReference>
<gene>
    <name evidence="7" type="ORF">V9T40_001069</name>
</gene>
<dbReference type="GO" id="GO:0005813">
    <property type="term" value="C:centrosome"/>
    <property type="evidence" value="ECO:0007669"/>
    <property type="project" value="TreeGrafter"/>
</dbReference>
<feature type="region of interest" description="Disordered" evidence="5">
    <location>
        <begin position="1012"/>
        <end position="1042"/>
    </location>
</feature>
<reference evidence="7 8" key="1">
    <citation type="submission" date="2024-03" db="EMBL/GenBank/DDBJ databases">
        <title>Adaptation during the transition from Ophiocordyceps entomopathogen to insect associate is accompanied by gene loss and intensified selection.</title>
        <authorList>
            <person name="Ward C.M."/>
            <person name="Onetto C.A."/>
            <person name="Borneman A.R."/>
        </authorList>
    </citation>
    <scope>NUCLEOTIDE SEQUENCE [LARGE SCALE GENOMIC DNA]</scope>
    <source>
        <strain evidence="7">AWRI1</strain>
        <tissue evidence="7">Single Adult Female</tissue>
    </source>
</reference>
<dbReference type="Proteomes" id="UP001367676">
    <property type="component" value="Unassembled WGS sequence"/>
</dbReference>
<feature type="compositionally biased region" description="Polar residues" evidence="5">
    <location>
        <begin position="392"/>
        <end position="401"/>
    </location>
</feature>
<dbReference type="GO" id="GO:0008017">
    <property type="term" value="F:microtubule binding"/>
    <property type="evidence" value="ECO:0007669"/>
    <property type="project" value="TreeGrafter"/>
</dbReference>
<feature type="domain" description="HOOK N-terminal" evidence="6">
    <location>
        <begin position="15"/>
        <end position="153"/>
    </location>
</feature>
<dbReference type="Gene3D" id="1.20.5.1700">
    <property type="match status" value="1"/>
</dbReference>
<evidence type="ECO:0000259" key="6">
    <source>
        <dbReference type="Pfam" id="PF19047"/>
    </source>
</evidence>
<feature type="compositionally biased region" description="Low complexity" evidence="5">
    <location>
        <begin position="402"/>
        <end position="411"/>
    </location>
</feature>
<keyword evidence="2" id="KW-0963">Cytoplasm</keyword>
<proteinExistence type="predicted"/>
<evidence type="ECO:0000313" key="7">
    <source>
        <dbReference type="EMBL" id="KAK7580440.1"/>
    </source>
</evidence>
<dbReference type="CDD" id="cd22223">
    <property type="entry name" value="HkD_HkRP"/>
    <property type="match status" value="1"/>
</dbReference>
<dbReference type="PANTHER" id="PTHR18947">
    <property type="entry name" value="HOOK PROTEINS"/>
    <property type="match status" value="1"/>
</dbReference>
<dbReference type="PANTHER" id="PTHR18947:SF28">
    <property type="entry name" value="GIRDIN, ISOFORM A"/>
    <property type="match status" value="1"/>
</dbReference>
<protein>
    <recommendedName>
        <fullName evidence="6">HOOK N-terminal domain-containing protein</fullName>
    </recommendedName>
</protein>